<evidence type="ECO:0000256" key="6">
    <source>
        <dbReference type="SAM" id="Phobius"/>
    </source>
</evidence>
<feature type="transmembrane region" description="Helical" evidence="6">
    <location>
        <begin position="138"/>
        <end position="156"/>
    </location>
</feature>
<feature type="transmembrane region" description="Helical" evidence="6">
    <location>
        <begin position="93"/>
        <end position="126"/>
    </location>
</feature>
<feature type="transmembrane region" description="Helical" evidence="6">
    <location>
        <begin position="288"/>
        <end position="304"/>
    </location>
</feature>
<reference evidence="7 8" key="1">
    <citation type="submission" date="2016-10" db="EMBL/GenBank/DDBJ databases">
        <authorList>
            <person name="de Groot N.N."/>
        </authorList>
    </citation>
    <scope>NUCLEOTIDE SEQUENCE [LARGE SCALE GENOMIC DNA]</scope>
    <source>
        <strain evidence="7 8">DSM 5522</strain>
    </source>
</reference>
<dbReference type="PANTHER" id="PTHR34857:SF2">
    <property type="entry name" value="SLL0384 PROTEIN"/>
    <property type="match status" value="1"/>
</dbReference>
<proteinExistence type="predicted"/>
<dbReference type="AlphaFoldDB" id="A0A1I1A592"/>
<sequence>MDFKLNNTDFDKEKNSLYKVKLNSEMNSKQSMGFNYDTQKLPLWMCKSEDYEATSDKDAFITKSTKALLEVITKIKFTVGKDSRFSASPSLKLVYTLLFIILTAVSRNYMFTMIMGAGVILALAMFPGDVIKNLFSTIMGAVLLSTFILLPAVFMGSPKTLITVTSKVFISVSLIGILSAGTSWNKITRSLKTFFIPNIFIFTLDITIKYVSALGEICINILNSLRLRSIGRNDNKAVAVSGVLGITFLKSREMADELYSAMCCRCFTGEYGTKTHGKTKIILKKQDIFYIFLMISVLVLFRRLG</sequence>
<dbReference type="InterPro" id="IPR051611">
    <property type="entry name" value="ECF_transporter_component"/>
</dbReference>
<evidence type="ECO:0000313" key="8">
    <source>
        <dbReference type="Proteomes" id="UP000198838"/>
    </source>
</evidence>
<dbReference type="RefSeq" id="WP_242949144.1">
    <property type="nucleotide sequence ID" value="NZ_FOJY01000020.1"/>
</dbReference>
<organism evidence="7 8">
    <name type="scientific">Acetitomaculum ruminis DSM 5522</name>
    <dbReference type="NCBI Taxonomy" id="1120918"/>
    <lineage>
        <taxon>Bacteria</taxon>
        <taxon>Bacillati</taxon>
        <taxon>Bacillota</taxon>
        <taxon>Clostridia</taxon>
        <taxon>Lachnospirales</taxon>
        <taxon>Lachnospiraceae</taxon>
        <taxon>Acetitomaculum</taxon>
    </lineage>
</organism>
<dbReference type="Proteomes" id="UP000198838">
    <property type="component" value="Unassembled WGS sequence"/>
</dbReference>
<dbReference type="Pfam" id="PF02361">
    <property type="entry name" value="CbiQ"/>
    <property type="match status" value="1"/>
</dbReference>
<keyword evidence="4 6" id="KW-1133">Transmembrane helix</keyword>
<evidence type="ECO:0000256" key="4">
    <source>
        <dbReference type="ARBA" id="ARBA00022989"/>
    </source>
</evidence>
<dbReference type="PANTHER" id="PTHR34857">
    <property type="entry name" value="SLL0384 PROTEIN"/>
    <property type="match status" value="1"/>
</dbReference>
<evidence type="ECO:0000313" key="7">
    <source>
        <dbReference type="EMBL" id="SFB31748.1"/>
    </source>
</evidence>
<gene>
    <name evidence="7" type="ORF">SAMN05216249_1206</name>
</gene>
<name>A0A1I1A592_9FIRM</name>
<evidence type="ECO:0000256" key="3">
    <source>
        <dbReference type="ARBA" id="ARBA00022692"/>
    </source>
</evidence>
<keyword evidence="2" id="KW-1003">Cell membrane</keyword>
<comment type="subcellular location">
    <subcellularLocation>
        <location evidence="1">Membrane</location>
        <topology evidence="1">Multi-pass membrane protein</topology>
    </subcellularLocation>
</comment>
<feature type="transmembrane region" description="Helical" evidence="6">
    <location>
        <begin position="168"/>
        <end position="187"/>
    </location>
</feature>
<evidence type="ECO:0000256" key="1">
    <source>
        <dbReference type="ARBA" id="ARBA00004141"/>
    </source>
</evidence>
<dbReference type="GO" id="GO:0005886">
    <property type="term" value="C:plasma membrane"/>
    <property type="evidence" value="ECO:0007669"/>
    <property type="project" value="UniProtKB-ARBA"/>
</dbReference>
<evidence type="ECO:0000256" key="5">
    <source>
        <dbReference type="ARBA" id="ARBA00023136"/>
    </source>
</evidence>
<evidence type="ECO:0000256" key="2">
    <source>
        <dbReference type="ARBA" id="ARBA00022475"/>
    </source>
</evidence>
<dbReference type="CDD" id="cd16914">
    <property type="entry name" value="EcfT"/>
    <property type="match status" value="1"/>
</dbReference>
<dbReference type="EMBL" id="FOJY01000020">
    <property type="protein sequence ID" value="SFB31748.1"/>
    <property type="molecule type" value="Genomic_DNA"/>
</dbReference>
<dbReference type="STRING" id="1120918.SAMN05216249_1206"/>
<keyword evidence="5 6" id="KW-0472">Membrane</keyword>
<accession>A0A1I1A592</accession>
<dbReference type="InterPro" id="IPR003339">
    <property type="entry name" value="ABC/ECF_trnsptr_transmembrane"/>
</dbReference>
<protein>
    <submittedName>
        <fullName evidence="7">Cobalt/nickel transport system permease protein</fullName>
    </submittedName>
</protein>
<keyword evidence="3 6" id="KW-0812">Transmembrane</keyword>
<keyword evidence="8" id="KW-1185">Reference proteome</keyword>